<evidence type="ECO:0000313" key="3">
    <source>
        <dbReference type="EMBL" id="SES74735.1"/>
    </source>
</evidence>
<gene>
    <name evidence="3" type="ORF">SAMN05660297_00488</name>
</gene>
<name>A0A1H9YZZ1_9FIRM</name>
<protein>
    <submittedName>
        <fullName evidence="3">Peptidase family M23</fullName>
    </submittedName>
</protein>
<dbReference type="InterPro" id="IPR050570">
    <property type="entry name" value="Cell_wall_metabolism_enzyme"/>
</dbReference>
<dbReference type="SUPFAM" id="SSF51261">
    <property type="entry name" value="Duplicated hybrid motif"/>
    <property type="match status" value="1"/>
</dbReference>
<dbReference type="GO" id="GO:0004222">
    <property type="term" value="F:metalloendopeptidase activity"/>
    <property type="evidence" value="ECO:0007669"/>
    <property type="project" value="TreeGrafter"/>
</dbReference>
<keyword evidence="4" id="KW-1185">Reference proteome</keyword>
<keyword evidence="1" id="KW-0812">Transmembrane</keyword>
<organism evidence="3 4">
    <name type="scientific">Natronincola peptidivorans</name>
    <dbReference type="NCBI Taxonomy" id="426128"/>
    <lineage>
        <taxon>Bacteria</taxon>
        <taxon>Bacillati</taxon>
        <taxon>Bacillota</taxon>
        <taxon>Clostridia</taxon>
        <taxon>Peptostreptococcales</taxon>
        <taxon>Natronincolaceae</taxon>
        <taxon>Natronincola</taxon>
    </lineage>
</organism>
<evidence type="ECO:0000256" key="1">
    <source>
        <dbReference type="SAM" id="Phobius"/>
    </source>
</evidence>
<dbReference type="PANTHER" id="PTHR21666">
    <property type="entry name" value="PEPTIDASE-RELATED"/>
    <property type="match status" value="1"/>
</dbReference>
<dbReference type="InterPro" id="IPR011055">
    <property type="entry name" value="Dup_hybrid_motif"/>
</dbReference>
<accession>A0A1H9YZZ1</accession>
<proteinExistence type="predicted"/>
<keyword evidence="1" id="KW-0472">Membrane</keyword>
<evidence type="ECO:0000313" key="4">
    <source>
        <dbReference type="Proteomes" id="UP000199568"/>
    </source>
</evidence>
<dbReference type="STRING" id="426128.SAMN05660297_00488"/>
<reference evidence="3 4" key="1">
    <citation type="submission" date="2016-10" db="EMBL/GenBank/DDBJ databases">
        <authorList>
            <person name="de Groot N.N."/>
        </authorList>
    </citation>
    <scope>NUCLEOTIDE SEQUENCE [LARGE SCALE GENOMIC DNA]</scope>
    <source>
        <strain evidence="3 4">DSM 18979</strain>
    </source>
</reference>
<dbReference type="Proteomes" id="UP000199568">
    <property type="component" value="Unassembled WGS sequence"/>
</dbReference>
<dbReference type="PANTHER" id="PTHR21666:SF270">
    <property type="entry name" value="MUREIN HYDROLASE ACTIVATOR ENVC"/>
    <property type="match status" value="1"/>
</dbReference>
<dbReference type="AlphaFoldDB" id="A0A1H9YZZ1"/>
<dbReference type="Pfam" id="PF01551">
    <property type="entry name" value="Peptidase_M23"/>
    <property type="match status" value="1"/>
</dbReference>
<evidence type="ECO:0000259" key="2">
    <source>
        <dbReference type="Pfam" id="PF01551"/>
    </source>
</evidence>
<feature type="transmembrane region" description="Helical" evidence="1">
    <location>
        <begin position="40"/>
        <end position="59"/>
    </location>
</feature>
<dbReference type="Gene3D" id="2.70.70.10">
    <property type="entry name" value="Glucose Permease (Domain IIA)"/>
    <property type="match status" value="1"/>
</dbReference>
<sequence length="236" mass="26959">MNERRDLNQMQSGAIYRNRGYINNNPLRNIDYKLWIQRSIYRLCICIALFFIILIIKNINTTTTNYVMDQINYRINQRVTIAESYDIGKSAITNILKRGEKAIATISFVNTEEFHLIMPNTGEIVTYFDEEISNKNKNSRGIILEGVEGEKIVATQEGVVMEVGNNASVGNYIIIKHRGELLTVYKNVENCIVKQNQKVVMGETIGSSSGKLIFEVWKDSKPIDPLLYINIEIEGL</sequence>
<dbReference type="CDD" id="cd12797">
    <property type="entry name" value="M23_peptidase"/>
    <property type="match status" value="1"/>
</dbReference>
<keyword evidence="1" id="KW-1133">Transmembrane helix</keyword>
<dbReference type="RefSeq" id="WP_170834641.1">
    <property type="nucleotide sequence ID" value="NZ_FOHU01000001.1"/>
</dbReference>
<dbReference type="EMBL" id="FOHU01000001">
    <property type="protein sequence ID" value="SES74735.1"/>
    <property type="molecule type" value="Genomic_DNA"/>
</dbReference>
<dbReference type="InterPro" id="IPR016047">
    <property type="entry name" value="M23ase_b-sheet_dom"/>
</dbReference>
<feature type="domain" description="M23ase beta-sheet core" evidence="2">
    <location>
        <begin position="138"/>
        <end position="225"/>
    </location>
</feature>